<dbReference type="Proteomes" id="UP000055048">
    <property type="component" value="Unassembled WGS sequence"/>
</dbReference>
<evidence type="ECO:0000313" key="1">
    <source>
        <dbReference type="EMBL" id="KRX41792.1"/>
    </source>
</evidence>
<keyword evidence="2" id="KW-1185">Reference proteome</keyword>
<evidence type="ECO:0000313" key="2">
    <source>
        <dbReference type="Proteomes" id="UP000055048"/>
    </source>
</evidence>
<dbReference type="EMBL" id="JYDJ01000161">
    <property type="protein sequence ID" value="KRX41792.1"/>
    <property type="molecule type" value="Genomic_DNA"/>
</dbReference>
<organism evidence="1 2">
    <name type="scientific">Trichinella murrelli</name>
    <dbReference type="NCBI Taxonomy" id="144512"/>
    <lineage>
        <taxon>Eukaryota</taxon>
        <taxon>Metazoa</taxon>
        <taxon>Ecdysozoa</taxon>
        <taxon>Nematoda</taxon>
        <taxon>Enoplea</taxon>
        <taxon>Dorylaimia</taxon>
        <taxon>Trichinellida</taxon>
        <taxon>Trichinellidae</taxon>
        <taxon>Trichinella</taxon>
    </lineage>
</organism>
<gene>
    <name evidence="1" type="ORF">T05_6056</name>
</gene>
<accession>A0A0V0TSB2</accession>
<protein>
    <submittedName>
        <fullName evidence="1">Uncharacterized protein</fullName>
    </submittedName>
</protein>
<reference evidence="1 2" key="1">
    <citation type="submission" date="2015-01" db="EMBL/GenBank/DDBJ databases">
        <title>Evolution of Trichinella species and genotypes.</title>
        <authorList>
            <person name="Korhonen P.K."/>
            <person name="Edoardo P."/>
            <person name="Giuseppe L.R."/>
            <person name="Gasser R.B."/>
        </authorList>
    </citation>
    <scope>NUCLEOTIDE SEQUENCE [LARGE SCALE GENOMIC DNA]</scope>
    <source>
        <strain evidence="1">ISS417</strain>
    </source>
</reference>
<sequence length="80" mass="9223">MDTHVHLLLTRSCPSNDTSGTTLQSVLKLKYPADRWSAEVTIRREIIDLFKLQRRISRRSIRMNPAGHGMGADRFECGFY</sequence>
<name>A0A0V0TSB2_9BILA</name>
<dbReference type="AlphaFoldDB" id="A0A0V0TSB2"/>
<proteinExistence type="predicted"/>
<comment type="caution">
    <text evidence="1">The sequence shown here is derived from an EMBL/GenBank/DDBJ whole genome shotgun (WGS) entry which is preliminary data.</text>
</comment>